<evidence type="ECO:0000256" key="2">
    <source>
        <dbReference type="SAM" id="SignalP"/>
    </source>
</evidence>
<evidence type="ECO:0000313" key="3">
    <source>
        <dbReference type="EMBL" id="XDV58472.1"/>
    </source>
</evidence>
<dbReference type="AlphaFoldDB" id="A0AB39XL79"/>
<evidence type="ECO:0000256" key="1">
    <source>
        <dbReference type="SAM" id="MobiDB-lite"/>
    </source>
</evidence>
<name>A0AB39XL79_9BRAD</name>
<dbReference type="RefSeq" id="WP_369723031.1">
    <property type="nucleotide sequence ID" value="NZ_CP165734.1"/>
</dbReference>
<keyword evidence="2" id="KW-0732">Signal</keyword>
<gene>
    <name evidence="3" type="ORF">AB8Z38_02785</name>
</gene>
<dbReference type="EMBL" id="CP165734">
    <property type="protein sequence ID" value="XDV58472.1"/>
    <property type="molecule type" value="Genomic_DNA"/>
</dbReference>
<feature type="signal peptide" evidence="2">
    <location>
        <begin position="1"/>
        <end position="19"/>
    </location>
</feature>
<organism evidence="3">
    <name type="scientific">Bradyrhizobium sp. LLZ17</name>
    <dbReference type="NCBI Taxonomy" id="3239388"/>
    <lineage>
        <taxon>Bacteria</taxon>
        <taxon>Pseudomonadati</taxon>
        <taxon>Pseudomonadota</taxon>
        <taxon>Alphaproteobacteria</taxon>
        <taxon>Hyphomicrobiales</taxon>
        <taxon>Nitrobacteraceae</taxon>
        <taxon>Bradyrhizobium</taxon>
    </lineage>
</organism>
<proteinExistence type="predicted"/>
<protein>
    <submittedName>
        <fullName evidence="3">Uncharacterized protein</fullName>
    </submittedName>
</protein>
<feature type="region of interest" description="Disordered" evidence="1">
    <location>
        <begin position="102"/>
        <end position="121"/>
    </location>
</feature>
<accession>A0AB39XL79</accession>
<feature type="compositionally biased region" description="Basic and acidic residues" evidence="1">
    <location>
        <begin position="152"/>
        <end position="167"/>
    </location>
</feature>
<feature type="region of interest" description="Disordered" evidence="1">
    <location>
        <begin position="126"/>
        <end position="167"/>
    </location>
</feature>
<sequence>MRALALTAFLIGLPATAFAGGGFDIVVPGRPGVPIIINGIDASYTVVEGVWGLGKNVQVQPTIYGGRYIAERQPSDVGHYYPSMGLQPGYGRLEVEPPAKRKLPQPAESYHQSWGAHSAPLPAQMDVPINPPPVILAPEINVDPQHHRRRPRAEGPAKLPDHDEPRG</sequence>
<feature type="chain" id="PRO_5044299908" evidence="2">
    <location>
        <begin position="20"/>
        <end position="167"/>
    </location>
</feature>
<reference evidence="3" key="1">
    <citation type="submission" date="2024-08" db="EMBL/GenBank/DDBJ databases">
        <authorList>
            <person name="Chaddad Z."/>
            <person name="Lamrabet M."/>
            <person name="Bouhnik O."/>
            <person name="Alami S."/>
            <person name="Wipf D."/>
            <person name="Courty P.E."/>
            <person name="Missbah El Idrissi M."/>
        </authorList>
    </citation>
    <scope>NUCLEOTIDE SEQUENCE</scope>
    <source>
        <strain evidence="3">LLZ17</strain>
    </source>
</reference>